<accession>A0A0G4EQA1</accession>
<protein>
    <submittedName>
        <fullName evidence="2">Uncharacterized protein</fullName>
    </submittedName>
</protein>
<feature type="region of interest" description="Disordered" evidence="1">
    <location>
        <begin position="1"/>
        <end position="241"/>
    </location>
</feature>
<evidence type="ECO:0000313" key="2">
    <source>
        <dbReference type="EMBL" id="CEL99626.1"/>
    </source>
</evidence>
<proteinExistence type="predicted"/>
<feature type="compositionally biased region" description="Acidic residues" evidence="1">
    <location>
        <begin position="386"/>
        <end position="397"/>
    </location>
</feature>
<feature type="compositionally biased region" description="Acidic residues" evidence="1">
    <location>
        <begin position="57"/>
        <end position="69"/>
    </location>
</feature>
<reference evidence="2 3" key="1">
    <citation type="submission" date="2014-11" db="EMBL/GenBank/DDBJ databases">
        <authorList>
            <person name="Zhu J."/>
            <person name="Qi W."/>
            <person name="Song R."/>
        </authorList>
    </citation>
    <scope>NUCLEOTIDE SEQUENCE [LARGE SCALE GENOMIC DNA]</scope>
</reference>
<feature type="compositionally biased region" description="Low complexity" evidence="1">
    <location>
        <begin position="46"/>
        <end position="56"/>
    </location>
</feature>
<feature type="compositionally biased region" description="Basic and acidic residues" evidence="1">
    <location>
        <begin position="121"/>
        <end position="148"/>
    </location>
</feature>
<evidence type="ECO:0000313" key="3">
    <source>
        <dbReference type="Proteomes" id="UP000041254"/>
    </source>
</evidence>
<feature type="region of interest" description="Disordered" evidence="1">
    <location>
        <begin position="305"/>
        <end position="434"/>
    </location>
</feature>
<dbReference type="Proteomes" id="UP000041254">
    <property type="component" value="Unassembled WGS sequence"/>
</dbReference>
<feature type="compositionally biased region" description="Acidic residues" evidence="1">
    <location>
        <begin position="76"/>
        <end position="98"/>
    </location>
</feature>
<feature type="compositionally biased region" description="Acidic residues" evidence="1">
    <location>
        <begin position="212"/>
        <end position="235"/>
    </location>
</feature>
<feature type="compositionally biased region" description="Acidic residues" evidence="1">
    <location>
        <begin position="25"/>
        <end position="42"/>
    </location>
</feature>
<feature type="compositionally biased region" description="Low complexity" evidence="1">
    <location>
        <begin position="1"/>
        <end position="24"/>
    </location>
</feature>
<dbReference type="InParanoid" id="A0A0G4EQA1"/>
<dbReference type="EMBL" id="CDMY01000285">
    <property type="protein sequence ID" value="CEL99626.1"/>
    <property type="molecule type" value="Genomic_DNA"/>
</dbReference>
<feature type="compositionally biased region" description="Basic and acidic residues" evidence="1">
    <location>
        <begin position="170"/>
        <end position="195"/>
    </location>
</feature>
<keyword evidence="3" id="KW-1185">Reference proteome</keyword>
<gene>
    <name evidence="2" type="ORF">Vbra_20678</name>
</gene>
<sequence length="434" mass="48430">MARLLQQTDGQQQSDDSSSEPDSSGSEEEAEEEEDEKEEDQDERGASVSEPSSPAESSEEGDDDQDLMADDGGCVADDEDQGGDGEDNLDEWFDEDDMTSQWDFEQGRYKFPWEVEEEREEKERREEEEMERTPPRRGREEFPTEGHRNPYCLPPDSWIPSSTDEELDDEKSPRNDSDYDSDESGKDMTTREFNRFLRRLNQPFTLRQVMRDEDDSGRDGSDYDSVEDNSENEDEFGWRDGFPYGLMVDDPVARKVEEDTRAFARQQGCMLVGPNGEEEDPNDPLPERFLSPFDRGLIVGPFGLSVASPPLARRSAAVSTTATQAASSASSSSASAAAPVVPPAPVEPPEAAEVEPPEPAVPPRPVVRRRPYPRGWLASPKKPVESDSDEDDSDEDESEKKKDSPPMMRKRLSGCIDQAQVSAAKRVKTAAGHS</sequence>
<feature type="region of interest" description="Disordered" evidence="1">
    <location>
        <begin position="267"/>
        <end position="289"/>
    </location>
</feature>
<organism evidence="2 3">
    <name type="scientific">Vitrella brassicaformis (strain CCMP3155)</name>
    <dbReference type="NCBI Taxonomy" id="1169540"/>
    <lineage>
        <taxon>Eukaryota</taxon>
        <taxon>Sar</taxon>
        <taxon>Alveolata</taxon>
        <taxon>Colpodellida</taxon>
        <taxon>Vitrellaceae</taxon>
        <taxon>Vitrella</taxon>
    </lineage>
</organism>
<name>A0A0G4EQA1_VITBC</name>
<dbReference type="VEuPathDB" id="CryptoDB:Vbra_20678"/>
<dbReference type="AlphaFoldDB" id="A0A0G4EQA1"/>
<evidence type="ECO:0000256" key="1">
    <source>
        <dbReference type="SAM" id="MobiDB-lite"/>
    </source>
</evidence>
<feature type="compositionally biased region" description="Low complexity" evidence="1">
    <location>
        <begin position="312"/>
        <end position="339"/>
    </location>
</feature>